<keyword evidence="3" id="KW-0804">Transcription</keyword>
<evidence type="ECO:0000256" key="4">
    <source>
        <dbReference type="ARBA" id="ARBA00023242"/>
    </source>
</evidence>
<comment type="caution">
    <text evidence="7">The sequence shown here is derived from an EMBL/GenBank/DDBJ whole genome shotgun (WGS) entry which is preliminary data.</text>
</comment>
<sequence length="364" mass="40782">MNIEEKKIETPYLASEEDVGGIRFPYFESFASSVHPLPDFIREDDFLGGYKYESLGEEVPKETYQSHYLDSLPLLANGSCQPIHHQATSRIATNTNYGTSQATIYGKSQATSGISLLSDSQAPYIGREGSLKSRVTVSDLSRKNNSTEGDPFASWGHQTGSELKEGHPFPSSSWMGGRSFHNLQSGGGASDKQRIRWTHELHEQFVDAVNNLGGPIKATPKGILKLMKSPGLTVFHIKSHLQKYRSAKCITSSHEGQSEKRSNSDSMPLSSLKGYGGQHISETLQLQMDVQKSLHEHLEFQKKLQMRIEEHANYLQQMFHQQKRNRSYFENNNSNRATDPSSVECSSARVYENHGKLFANEPQP</sequence>
<dbReference type="Pfam" id="PF00249">
    <property type="entry name" value="Myb_DNA-binding"/>
    <property type="match status" value="1"/>
</dbReference>
<dbReference type="PANTHER" id="PTHR31499">
    <property type="entry name" value="MYB FAMILY TRANSCRIPTION FACTOR PHL11"/>
    <property type="match status" value="1"/>
</dbReference>
<feature type="compositionally biased region" description="Polar residues" evidence="5">
    <location>
        <begin position="138"/>
        <end position="148"/>
    </location>
</feature>
<dbReference type="AlphaFoldDB" id="A0AAX6G0S6"/>
<dbReference type="FunFam" id="1.10.10.60:FF:000002">
    <property type="entry name" value="Myb family transcription factor"/>
    <property type="match status" value="1"/>
</dbReference>
<evidence type="ECO:0000256" key="2">
    <source>
        <dbReference type="ARBA" id="ARBA00023125"/>
    </source>
</evidence>
<evidence type="ECO:0000256" key="1">
    <source>
        <dbReference type="ARBA" id="ARBA00023015"/>
    </source>
</evidence>
<protein>
    <submittedName>
        <fullName evidence="7">Protein PHOSPHATE STARVATION RESPONSE 2-like</fullName>
    </submittedName>
</protein>
<dbReference type="PANTHER" id="PTHR31499:SF80">
    <property type="entry name" value="HTH MYB-TYPE DOMAIN-CONTAINING PROTEIN"/>
    <property type="match status" value="1"/>
</dbReference>
<reference evidence="7" key="1">
    <citation type="journal article" date="2023" name="GigaByte">
        <title>Genome assembly of the bearded iris, Iris pallida Lam.</title>
        <authorList>
            <person name="Bruccoleri R.E."/>
            <person name="Oakeley E.J."/>
            <person name="Faust A.M.E."/>
            <person name="Altorfer M."/>
            <person name="Dessus-Babus S."/>
            <person name="Burckhardt D."/>
            <person name="Oertli M."/>
            <person name="Naumann U."/>
            <person name="Petersen F."/>
            <person name="Wong J."/>
        </authorList>
    </citation>
    <scope>NUCLEOTIDE SEQUENCE</scope>
    <source>
        <strain evidence="7">GSM-AAB239-AS_SAM_17_03QT</strain>
    </source>
</reference>
<proteinExistence type="predicted"/>
<evidence type="ECO:0000313" key="8">
    <source>
        <dbReference type="Proteomes" id="UP001140949"/>
    </source>
</evidence>
<dbReference type="InterPro" id="IPR006447">
    <property type="entry name" value="Myb_dom_plants"/>
</dbReference>
<dbReference type="SUPFAM" id="SSF46689">
    <property type="entry name" value="Homeodomain-like"/>
    <property type="match status" value="1"/>
</dbReference>
<dbReference type="InterPro" id="IPR009057">
    <property type="entry name" value="Homeodomain-like_sf"/>
</dbReference>
<evidence type="ECO:0000259" key="6">
    <source>
        <dbReference type="PROSITE" id="PS51294"/>
    </source>
</evidence>
<dbReference type="Gene3D" id="1.10.10.60">
    <property type="entry name" value="Homeodomain-like"/>
    <property type="match status" value="1"/>
</dbReference>
<evidence type="ECO:0000256" key="5">
    <source>
        <dbReference type="SAM" id="MobiDB-lite"/>
    </source>
</evidence>
<dbReference type="PROSITE" id="PS51294">
    <property type="entry name" value="HTH_MYB"/>
    <property type="match status" value="1"/>
</dbReference>
<dbReference type="EMBL" id="JANAVB010024600">
    <property type="protein sequence ID" value="KAJ6822077.1"/>
    <property type="molecule type" value="Genomic_DNA"/>
</dbReference>
<keyword evidence="1" id="KW-0805">Transcription regulation</keyword>
<dbReference type="InterPro" id="IPR017930">
    <property type="entry name" value="Myb_dom"/>
</dbReference>
<feature type="domain" description="HTH myb-type" evidence="6">
    <location>
        <begin position="189"/>
        <end position="249"/>
    </location>
</feature>
<evidence type="ECO:0000313" key="7">
    <source>
        <dbReference type="EMBL" id="KAJ6822077.1"/>
    </source>
</evidence>
<feature type="region of interest" description="Disordered" evidence="5">
    <location>
        <begin position="171"/>
        <end position="192"/>
    </location>
</feature>
<feature type="region of interest" description="Disordered" evidence="5">
    <location>
        <begin position="138"/>
        <end position="157"/>
    </location>
</feature>
<keyword evidence="8" id="KW-1185">Reference proteome</keyword>
<organism evidence="7 8">
    <name type="scientific">Iris pallida</name>
    <name type="common">Sweet iris</name>
    <dbReference type="NCBI Taxonomy" id="29817"/>
    <lineage>
        <taxon>Eukaryota</taxon>
        <taxon>Viridiplantae</taxon>
        <taxon>Streptophyta</taxon>
        <taxon>Embryophyta</taxon>
        <taxon>Tracheophyta</taxon>
        <taxon>Spermatophyta</taxon>
        <taxon>Magnoliopsida</taxon>
        <taxon>Liliopsida</taxon>
        <taxon>Asparagales</taxon>
        <taxon>Iridaceae</taxon>
        <taxon>Iridoideae</taxon>
        <taxon>Irideae</taxon>
        <taxon>Iris</taxon>
    </lineage>
</organism>
<dbReference type="Pfam" id="PF14379">
    <property type="entry name" value="Myb_CC_LHEQLE"/>
    <property type="match status" value="1"/>
</dbReference>
<keyword evidence="4" id="KW-0539">Nucleus</keyword>
<dbReference type="InterPro" id="IPR001005">
    <property type="entry name" value="SANT/Myb"/>
</dbReference>
<gene>
    <name evidence="7" type="ORF">M6B38_390175</name>
</gene>
<feature type="region of interest" description="Disordered" evidence="5">
    <location>
        <begin position="248"/>
        <end position="274"/>
    </location>
</feature>
<dbReference type="GO" id="GO:0003677">
    <property type="term" value="F:DNA binding"/>
    <property type="evidence" value="ECO:0007669"/>
    <property type="project" value="UniProtKB-KW"/>
</dbReference>
<dbReference type="GO" id="GO:0003700">
    <property type="term" value="F:DNA-binding transcription factor activity"/>
    <property type="evidence" value="ECO:0007669"/>
    <property type="project" value="InterPro"/>
</dbReference>
<dbReference type="InterPro" id="IPR025756">
    <property type="entry name" value="Myb_CC_LHEQLE"/>
</dbReference>
<dbReference type="NCBIfam" id="TIGR01557">
    <property type="entry name" value="myb_SHAQKYF"/>
    <property type="match status" value="1"/>
</dbReference>
<name>A0AAX6G0S6_IRIPA</name>
<accession>A0AAX6G0S6</accession>
<reference evidence="7" key="2">
    <citation type="submission" date="2023-04" db="EMBL/GenBank/DDBJ databases">
        <authorList>
            <person name="Bruccoleri R.E."/>
            <person name="Oakeley E.J."/>
            <person name="Faust A.-M."/>
            <person name="Dessus-Babus S."/>
            <person name="Altorfer M."/>
            <person name="Burckhardt D."/>
            <person name="Oertli M."/>
            <person name="Naumann U."/>
            <person name="Petersen F."/>
            <person name="Wong J."/>
        </authorList>
    </citation>
    <scope>NUCLEOTIDE SEQUENCE</scope>
    <source>
        <strain evidence="7">GSM-AAB239-AS_SAM_17_03QT</strain>
        <tissue evidence="7">Leaf</tissue>
    </source>
</reference>
<keyword evidence="2" id="KW-0238">DNA-binding</keyword>
<dbReference type="Proteomes" id="UP001140949">
    <property type="component" value="Unassembled WGS sequence"/>
</dbReference>
<evidence type="ECO:0000256" key="3">
    <source>
        <dbReference type="ARBA" id="ARBA00023163"/>
    </source>
</evidence>
<dbReference type="InterPro" id="IPR046955">
    <property type="entry name" value="PHR1-like"/>
</dbReference>